<dbReference type="Proteomes" id="UP000284794">
    <property type="component" value="Unassembled WGS sequence"/>
</dbReference>
<dbReference type="Gene3D" id="1.25.10.10">
    <property type="entry name" value="Leucine-rich Repeat Variant"/>
    <property type="match status" value="1"/>
</dbReference>
<dbReference type="AlphaFoldDB" id="A0A415MAH2"/>
<proteinExistence type="predicted"/>
<sequence length="120" mass="13698">MKEGIGMLFKKKTLDEKMEKYVKHHDWYAIQEVITGSKEEKIAAAKALGASDDQTSVDLLLRFIDDTDDDVVFAACESLRKVGSEHDTADLLERMGKIPEERKAIREELSKTVQELHHRP</sequence>
<gene>
    <name evidence="2" type="ORF">DW007_09475</name>
    <name evidence="1" type="ORF">DW811_08895</name>
</gene>
<dbReference type="InterPro" id="IPR011989">
    <property type="entry name" value="ARM-like"/>
</dbReference>
<protein>
    <submittedName>
        <fullName evidence="2">HEAT repeat domain-containing protein</fullName>
    </submittedName>
</protein>
<dbReference type="Proteomes" id="UP000285201">
    <property type="component" value="Unassembled WGS sequence"/>
</dbReference>
<organism evidence="2 4">
    <name type="scientific">Lachnospira eligens</name>
    <dbReference type="NCBI Taxonomy" id="39485"/>
    <lineage>
        <taxon>Bacteria</taxon>
        <taxon>Bacillati</taxon>
        <taxon>Bacillota</taxon>
        <taxon>Clostridia</taxon>
        <taxon>Lachnospirales</taxon>
        <taxon>Lachnospiraceae</taxon>
        <taxon>Lachnospira</taxon>
    </lineage>
</organism>
<dbReference type="InterPro" id="IPR016024">
    <property type="entry name" value="ARM-type_fold"/>
</dbReference>
<accession>A0A415MAH2</accession>
<dbReference type="EMBL" id="QSIS01000011">
    <property type="protein sequence ID" value="RHD07873.1"/>
    <property type="molecule type" value="Genomic_DNA"/>
</dbReference>
<comment type="caution">
    <text evidence="2">The sequence shown here is derived from an EMBL/GenBank/DDBJ whole genome shotgun (WGS) entry which is preliminary data.</text>
</comment>
<dbReference type="Pfam" id="PF13646">
    <property type="entry name" value="HEAT_2"/>
    <property type="match status" value="1"/>
</dbReference>
<dbReference type="SUPFAM" id="SSF48371">
    <property type="entry name" value="ARM repeat"/>
    <property type="match status" value="1"/>
</dbReference>
<reference evidence="3 4" key="1">
    <citation type="submission" date="2018-08" db="EMBL/GenBank/DDBJ databases">
        <title>A genome reference for cultivated species of the human gut microbiota.</title>
        <authorList>
            <person name="Zou Y."/>
            <person name="Xue W."/>
            <person name="Luo G."/>
        </authorList>
    </citation>
    <scope>NUCLEOTIDE SEQUENCE [LARGE SCALE GENOMIC DNA]</scope>
    <source>
        <strain evidence="2 4">AF36-7BH</strain>
        <strain evidence="1 3">AM32-2AC</strain>
    </source>
</reference>
<evidence type="ECO:0000313" key="3">
    <source>
        <dbReference type="Proteomes" id="UP000284794"/>
    </source>
</evidence>
<dbReference type="EMBL" id="QROY01000007">
    <property type="protein sequence ID" value="RHL67663.1"/>
    <property type="molecule type" value="Genomic_DNA"/>
</dbReference>
<evidence type="ECO:0000313" key="2">
    <source>
        <dbReference type="EMBL" id="RHL67663.1"/>
    </source>
</evidence>
<name>A0A415MAH2_9FIRM</name>
<evidence type="ECO:0000313" key="4">
    <source>
        <dbReference type="Proteomes" id="UP000285201"/>
    </source>
</evidence>
<evidence type="ECO:0000313" key="1">
    <source>
        <dbReference type="EMBL" id="RHD07873.1"/>
    </source>
</evidence>